<feature type="transmembrane region" description="Helical" evidence="1">
    <location>
        <begin position="62"/>
        <end position="87"/>
    </location>
</feature>
<dbReference type="InParanoid" id="A0A3N4KBV9"/>
<keyword evidence="1" id="KW-1133">Transmembrane helix</keyword>
<dbReference type="OrthoDB" id="5353310at2759"/>
<dbReference type="EMBL" id="ML119171">
    <property type="protein sequence ID" value="RPB07970.1"/>
    <property type="molecule type" value="Genomic_DNA"/>
</dbReference>
<keyword evidence="3" id="KW-1185">Reference proteome</keyword>
<name>A0A3N4KBV9_9PEZI</name>
<organism evidence="2 3">
    <name type="scientific">Morchella conica CCBAS932</name>
    <dbReference type="NCBI Taxonomy" id="1392247"/>
    <lineage>
        <taxon>Eukaryota</taxon>
        <taxon>Fungi</taxon>
        <taxon>Dikarya</taxon>
        <taxon>Ascomycota</taxon>
        <taxon>Pezizomycotina</taxon>
        <taxon>Pezizomycetes</taxon>
        <taxon>Pezizales</taxon>
        <taxon>Morchellaceae</taxon>
        <taxon>Morchella</taxon>
    </lineage>
</organism>
<reference evidence="2 3" key="1">
    <citation type="journal article" date="2018" name="Nat. Ecol. Evol.">
        <title>Pezizomycetes genomes reveal the molecular basis of ectomycorrhizal truffle lifestyle.</title>
        <authorList>
            <person name="Murat C."/>
            <person name="Payen T."/>
            <person name="Noel B."/>
            <person name="Kuo A."/>
            <person name="Morin E."/>
            <person name="Chen J."/>
            <person name="Kohler A."/>
            <person name="Krizsan K."/>
            <person name="Balestrini R."/>
            <person name="Da Silva C."/>
            <person name="Montanini B."/>
            <person name="Hainaut M."/>
            <person name="Levati E."/>
            <person name="Barry K.W."/>
            <person name="Belfiori B."/>
            <person name="Cichocki N."/>
            <person name="Clum A."/>
            <person name="Dockter R.B."/>
            <person name="Fauchery L."/>
            <person name="Guy J."/>
            <person name="Iotti M."/>
            <person name="Le Tacon F."/>
            <person name="Lindquist E.A."/>
            <person name="Lipzen A."/>
            <person name="Malagnac F."/>
            <person name="Mello A."/>
            <person name="Molinier V."/>
            <person name="Miyauchi S."/>
            <person name="Poulain J."/>
            <person name="Riccioni C."/>
            <person name="Rubini A."/>
            <person name="Sitrit Y."/>
            <person name="Splivallo R."/>
            <person name="Traeger S."/>
            <person name="Wang M."/>
            <person name="Zifcakova L."/>
            <person name="Wipf D."/>
            <person name="Zambonelli A."/>
            <person name="Paolocci F."/>
            <person name="Nowrousian M."/>
            <person name="Ottonello S."/>
            <person name="Baldrian P."/>
            <person name="Spatafora J.W."/>
            <person name="Henrissat B."/>
            <person name="Nagy L.G."/>
            <person name="Aury J.M."/>
            <person name="Wincker P."/>
            <person name="Grigoriev I.V."/>
            <person name="Bonfante P."/>
            <person name="Martin F.M."/>
        </authorList>
    </citation>
    <scope>NUCLEOTIDE SEQUENCE [LARGE SCALE GENOMIC DNA]</scope>
    <source>
        <strain evidence="2 3">CCBAS932</strain>
    </source>
</reference>
<evidence type="ECO:0000313" key="2">
    <source>
        <dbReference type="EMBL" id="RPB07970.1"/>
    </source>
</evidence>
<dbReference type="AlphaFoldDB" id="A0A3N4KBV9"/>
<evidence type="ECO:0000256" key="1">
    <source>
        <dbReference type="SAM" id="Phobius"/>
    </source>
</evidence>
<dbReference type="Proteomes" id="UP000277580">
    <property type="component" value="Unassembled WGS sequence"/>
</dbReference>
<gene>
    <name evidence="2" type="ORF">P167DRAFT_609076</name>
</gene>
<accession>A0A3N4KBV9</accession>
<keyword evidence="1" id="KW-0472">Membrane</keyword>
<evidence type="ECO:0000313" key="3">
    <source>
        <dbReference type="Proteomes" id="UP000277580"/>
    </source>
</evidence>
<proteinExistence type="predicted"/>
<protein>
    <submittedName>
        <fullName evidence="2">Uncharacterized protein</fullName>
    </submittedName>
</protein>
<keyword evidence="1" id="KW-0812">Transmembrane</keyword>
<sequence length="92" mass="10419">MALTVREPIFWNRFSLSAHQAAEIRSIISDRADTEKAGGVTTTVTPTPTPWLSKQQKKRRRYWIFCWIVMVVIVALCGALAGVITYLKNSHD</sequence>